<dbReference type="Proteomes" id="UP000326837">
    <property type="component" value="Chromosome"/>
</dbReference>
<feature type="compositionally biased region" description="Polar residues" evidence="1">
    <location>
        <begin position="14"/>
        <end position="29"/>
    </location>
</feature>
<proteinExistence type="predicted"/>
<organism evidence="2 3">
    <name type="scientific">Lacipirellula parvula</name>
    <dbReference type="NCBI Taxonomy" id="2650471"/>
    <lineage>
        <taxon>Bacteria</taxon>
        <taxon>Pseudomonadati</taxon>
        <taxon>Planctomycetota</taxon>
        <taxon>Planctomycetia</taxon>
        <taxon>Pirellulales</taxon>
        <taxon>Lacipirellulaceae</taxon>
        <taxon>Lacipirellula</taxon>
    </lineage>
</organism>
<dbReference type="EMBL" id="AP021861">
    <property type="protein sequence ID" value="BBO35702.1"/>
    <property type="molecule type" value="Genomic_DNA"/>
</dbReference>
<reference evidence="3" key="1">
    <citation type="submission" date="2019-10" db="EMBL/GenBank/DDBJ databases">
        <title>Lacipirellula parvula gen. nov., sp. nov., representing a lineage of planctomycetes widespread in freshwater anoxic habitats, and description of the family Lacipirellulaceae.</title>
        <authorList>
            <person name="Dedysh S.N."/>
            <person name="Kulichevskaya I.S."/>
            <person name="Beletsky A.V."/>
            <person name="Rakitin A.L."/>
            <person name="Mardanov A.V."/>
            <person name="Ivanova A.A."/>
            <person name="Saltykova V.X."/>
            <person name="Rijpstra W.I.C."/>
            <person name="Sinninghe Damste J.S."/>
            <person name="Ravin N.V."/>
        </authorList>
    </citation>
    <scope>NUCLEOTIDE SEQUENCE [LARGE SCALE GENOMIC DNA]</scope>
    <source>
        <strain evidence="3">PX69</strain>
    </source>
</reference>
<dbReference type="AlphaFoldDB" id="A0A5K7XI26"/>
<feature type="region of interest" description="Disordered" evidence="1">
    <location>
        <begin position="1"/>
        <end position="47"/>
    </location>
</feature>
<sequence>MRGGRVSFRDLPRSVTNHRISMPHPSTTARPPAPQHRTAPTDAERYRSTLKPGSFIRDIRQRLVPIGTEPPTKPRRFIRATPKALHVAVRSVPSPCPAHECSRHRSTTRRRWQRLAARLAAQLVALAQQFSPRKGSPCPVCQSFGSPCPPFGPGSYGISPAFPRPHSRKLSNRLQALPTPIHAAIRAWPTATALQRRMPPCSSPSHRRPGLGIMAVIDTEAGSLIFFRLIFLVRQAPARSALRLPAGSRISIRLI</sequence>
<gene>
    <name evidence="2" type="ORF">PLANPX_5314</name>
</gene>
<name>A0A5K7XI26_9BACT</name>
<dbReference type="KEGG" id="lpav:PLANPX_5314"/>
<evidence type="ECO:0000313" key="3">
    <source>
        <dbReference type="Proteomes" id="UP000326837"/>
    </source>
</evidence>
<protein>
    <submittedName>
        <fullName evidence="2">Uncharacterized protein</fullName>
    </submittedName>
</protein>
<keyword evidence="3" id="KW-1185">Reference proteome</keyword>
<accession>A0A5K7XI26</accession>
<evidence type="ECO:0000256" key="1">
    <source>
        <dbReference type="SAM" id="MobiDB-lite"/>
    </source>
</evidence>
<evidence type="ECO:0000313" key="2">
    <source>
        <dbReference type="EMBL" id="BBO35702.1"/>
    </source>
</evidence>